<dbReference type="PANTHER" id="PTHR43280">
    <property type="entry name" value="ARAC-FAMILY TRANSCRIPTIONAL REGULATOR"/>
    <property type="match status" value="1"/>
</dbReference>
<dbReference type="SUPFAM" id="SSF46689">
    <property type="entry name" value="Homeodomain-like"/>
    <property type="match status" value="1"/>
</dbReference>
<dbReference type="GO" id="GO:0003700">
    <property type="term" value="F:DNA-binding transcription factor activity"/>
    <property type="evidence" value="ECO:0007669"/>
    <property type="project" value="InterPro"/>
</dbReference>
<reference evidence="5 6" key="1">
    <citation type="submission" date="2016-10" db="EMBL/GenBank/DDBJ databases">
        <authorList>
            <person name="de Groot N.N."/>
        </authorList>
    </citation>
    <scope>NUCLEOTIDE SEQUENCE [LARGE SCALE GENOMIC DNA]</scope>
    <source>
        <strain evidence="5 6">DSM 19938</strain>
    </source>
</reference>
<dbReference type="AlphaFoldDB" id="A0A1H6UK23"/>
<dbReference type="EMBL" id="FNXY01000004">
    <property type="protein sequence ID" value="SEI92673.1"/>
    <property type="molecule type" value="Genomic_DNA"/>
</dbReference>
<dbReference type="PANTHER" id="PTHR43280:SF32">
    <property type="entry name" value="TRANSCRIPTIONAL REGULATORY PROTEIN"/>
    <property type="match status" value="1"/>
</dbReference>
<name>A0A1H6UK23_9BACT</name>
<accession>A0A1H6UK23</accession>
<evidence type="ECO:0000313" key="6">
    <source>
        <dbReference type="Proteomes" id="UP000199532"/>
    </source>
</evidence>
<dbReference type="GO" id="GO:0043565">
    <property type="term" value="F:sequence-specific DNA binding"/>
    <property type="evidence" value="ECO:0007669"/>
    <property type="project" value="InterPro"/>
</dbReference>
<sequence length="304" mass="34997">MQPSTQYIGHGTSLLIKKEPLAIREAKIPFEIRQIQSSVLRPDKVQTAVPVIQKSYEIIWIKKGSGSFRVDTKNQEIENDIAYLVTPGQLYQFCPKGEIEGFSIAFSEEFLCSGEKEMAFPFHTSRYAGSTIFPSVRIDPDVNSELDIVVSMMLNEYSKGLKFKSEVLKSLLNVVMIYLSRKMDFMPDKALLKGRNGLLRKFMQLLNERFTSKMMVSDYASELFVTPNYLNEVVKKETGFPVRHHIQQRLILEAKRRAMSSEMNMKEVAFGLGFEDTSHFSRFFKNNCGMNFSDFRKQHSTLIF</sequence>
<keyword evidence="2 5" id="KW-0238">DNA-binding</keyword>
<dbReference type="OrthoDB" id="9793451at2"/>
<keyword evidence="1" id="KW-0805">Transcription regulation</keyword>
<dbReference type="Pfam" id="PF12833">
    <property type="entry name" value="HTH_18"/>
    <property type="match status" value="1"/>
</dbReference>
<keyword evidence="6" id="KW-1185">Reference proteome</keyword>
<feature type="domain" description="HTH araC/xylS-type" evidence="4">
    <location>
        <begin position="200"/>
        <end position="298"/>
    </location>
</feature>
<evidence type="ECO:0000256" key="3">
    <source>
        <dbReference type="ARBA" id="ARBA00023163"/>
    </source>
</evidence>
<gene>
    <name evidence="5" type="ORF">SAMN04487995_2584</name>
</gene>
<dbReference type="PROSITE" id="PS01124">
    <property type="entry name" value="HTH_ARAC_FAMILY_2"/>
    <property type="match status" value="1"/>
</dbReference>
<keyword evidence="3" id="KW-0804">Transcription</keyword>
<dbReference type="Proteomes" id="UP000199532">
    <property type="component" value="Unassembled WGS sequence"/>
</dbReference>
<evidence type="ECO:0000313" key="5">
    <source>
        <dbReference type="EMBL" id="SEI92673.1"/>
    </source>
</evidence>
<dbReference type="InterPro" id="IPR009057">
    <property type="entry name" value="Homeodomain-like_sf"/>
</dbReference>
<dbReference type="SMART" id="SM00342">
    <property type="entry name" value="HTH_ARAC"/>
    <property type="match status" value="1"/>
</dbReference>
<evidence type="ECO:0000259" key="4">
    <source>
        <dbReference type="PROSITE" id="PS01124"/>
    </source>
</evidence>
<dbReference type="Gene3D" id="1.10.10.60">
    <property type="entry name" value="Homeodomain-like"/>
    <property type="match status" value="1"/>
</dbReference>
<protein>
    <submittedName>
        <fullName evidence="5">AraC-type DNA-binding protein</fullName>
    </submittedName>
</protein>
<dbReference type="InterPro" id="IPR018060">
    <property type="entry name" value="HTH_AraC"/>
</dbReference>
<organism evidence="5 6">
    <name type="scientific">Dyadobacter koreensis</name>
    <dbReference type="NCBI Taxonomy" id="408657"/>
    <lineage>
        <taxon>Bacteria</taxon>
        <taxon>Pseudomonadati</taxon>
        <taxon>Bacteroidota</taxon>
        <taxon>Cytophagia</taxon>
        <taxon>Cytophagales</taxon>
        <taxon>Spirosomataceae</taxon>
        <taxon>Dyadobacter</taxon>
    </lineage>
</organism>
<evidence type="ECO:0000256" key="1">
    <source>
        <dbReference type="ARBA" id="ARBA00023015"/>
    </source>
</evidence>
<proteinExistence type="predicted"/>
<dbReference type="RefSeq" id="WP_090335588.1">
    <property type="nucleotide sequence ID" value="NZ_FNXY01000004.1"/>
</dbReference>
<evidence type="ECO:0000256" key="2">
    <source>
        <dbReference type="ARBA" id="ARBA00023125"/>
    </source>
</evidence>